<proteinExistence type="predicted"/>
<gene>
    <name evidence="1" type="ORF">UV8b_02975</name>
</gene>
<dbReference type="GeneID" id="66063753"/>
<name>A0A8E5HPJ2_USTVR</name>
<sequence>MTCRILLLAAPCPDAKLRIDRLAHQAAPQSRTAVLFLLEGQESMSMFMELQIHMLQHNCTAAIPLSSPSQLATTLECLQGYCGTPRYDPVQYDKRAIQQEIARQCVRGFPLSKKQAEVVVNSSAGLANLARMAESAQGQARLCEALGAVDGGRVSSYFQCGPQPL</sequence>
<dbReference type="RefSeq" id="XP_042996407.1">
    <property type="nucleotide sequence ID" value="XM_043140473.1"/>
</dbReference>
<dbReference type="EMBL" id="CP072754">
    <property type="protein sequence ID" value="QUC18734.1"/>
    <property type="molecule type" value="Genomic_DNA"/>
</dbReference>
<keyword evidence="2" id="KW-1185">Reference proteome</keyword>
<dbReference type="KEGG" id="uvi:66063753"/>
<dbReference type="AlphaFoldDB" id="A0A8E5HPJ2"/>
<dbReference type="Proteomes" id="UP000027002">
    <property type="component" value="Chromosome 2"/>
</dbReference>
<evidence type="ECO:0000313" key="2">
    <source>
        <dbReference type="Proteomes" id="UP000027002"/>
    </source>
</evidence>
<evidence type="ECO:0000313" key="1">
    <source>
        <dbReference type="EMBL" id="QUC18734.1"/>
    </source>
</evidence>
<accession>A0A8E5HPJ2</accession>
<dbReference type="OrthoDB" id="2129069at2759"/>
<protein>
    <submittedName>
        <fullName evidence="1">Uncharacterized protein</fullName>
    </submittedName>
</protein>
<organism evidence="1 2">
    <name type="scientific">Ustilaginoidea virens</name>
    <name type="common">Rice false smut fungus</name>
    <name type="synonym">Villosiclava virens</name>
    <dbReference type="NCBI Taxonomy" id="1159556"/>
    <lineage>
        <taxon>Eukaryota</taxon>
        <taxon>Fungi</taxon>
        <taxon>Dikarya</taxon>
        <taxon>Ascomycota</taxon>
        <taxon>Pezizomycotina</taxon>
        <taxon>Sordariomycetes</taxon>
        <taxon>Hypocreomycetidae</taxon>
        <taxon>Hypocreales</taxon>
        <taxon>Clavicipitaceae</taxon>
        <taxon>Ustilaginoidea</taxon>
    </lineage>
</organism>
<reference evidence="1" key="1">
    <citation type="submission" date="2020-03" db="EMBL/GenBank/DDBJ databases">
        <title>A mixture of massive structural variations and highly conserved coding sequences in Ustilaginoidea virens genome.</title>
        <authorList>
            <person name="Zhang K."/>
            <person name="Zhao Z."/>
            <person name="Zhang Z."/>
            <person name="Li Y."/>
            <person name="Hsiang T."/>
            <person name="Sun W."/>
        </authorList>
    </citation>
    <scope>NUCLEOTIDE SEQUENCE</scope>
    <source>
        <strain evidence="1">UV-8b</strain>
    </source>
</reference>